<gene>
    <name evidence="2" type="ORF">TM448B01077_0015</name>
</gene>
<evidence type="ECO:0000256" key="1">
    <source>
        <dbReference type="SAM" id="Phobius"/>
    </source>
</evidence>
<dbReference type="EMBL" id="MT144700">
    <property type="protein sequence ID" value="QJH97757.1"/>
    <property type="molecule type" value="Genomic_DNA"/>
</dbReference>
<proteinExistence type="predicted"/>
<keyword evidence="1" id="KW-1133">Transmembrane helix</keyword>
<keyword evidence="1" id="KW-0472">Membrane</keyword>
<organism evidence="2">
    <name type="scientific">viral metagenome</name>
    <dbReference type="NCBI Taxonomy" id="1070528"/>
    <lineage>
        <taxon>unclassified sequences</taxon>
        <taxon>metagenomes</taxon>
        <taxon>organismal metagenomes</taxon>
    </lineage>
</organism>
<accession>A0A6M3XKE5</accession>
<keyword evidence="1" id="KW-0812">Transmembrane</keyword>
<protein>
    <submittedName>
        <fullName evidence="2">Uncharacterized protein</fullName>
    </submittedName>
</protein>
<reference evidence="2" key="1">
    <citation type="submission" date="2020-03" db="EMBL/GenBank/DDBJ databases">
        <title>The deep terrestrial virosphere.</title>
        <authorList>
            <person name="Holmfeldt K."/>
            <person name="Nilsson E."/>
            <person name="Simone D."/>
            <person name="Lopez-Fernandez M."/>
            <person name="Wu X."/>
            <person name="de Brujin I."/>
            <person name="Lundin D."/>
            <person name="Andersson A."/>
            <person name="Bertilsson S."/>
            <person name="Dopson M."/>
        </authorList>
    </citation>
    <scope>NUCLEOTIDE SEQUENCE</scope>
    <source>
        <strain evidence="2">TM448B01077</strain>
    </source>
</reference>
<dbReference type="AlphaFoldDB" id="A0A6M3XKE5"/>
<sequence>MGRRMTLERCQAVIAQTGVLALAAIALLVIDNVFFAIAVDAAGAR</sequence>
<feature type="transmembrane region" description="Helical" evidence="1">
    <location>
        <begin position="12"/>
        <end position="39"/>
    </location>
</feature>
<evidence type="ECO:0000313" key="2">
    <source>
        <dbReference type="EMBL" id="QJH97757.1"/>
    </source>
</evidence>
<name>A0A6M3XKE5_9ZZZZ</name>